<evidence type="ECO:0000256" key="1">
    <source>
        <dbReference type="ARBA" id="ARBA00004842"/>
    </source>
</evidence>
<keyword evidence="11" id="KW-0460">Magnesium</keyword>
<keyword evidence="5 11" id="KW-0808">Transferase</keyword>
<keyword evidence="11" id="KW-0479">Metal-binding</keyword>
<reference evidence="12 13" key="1">
    <citation type="submission" date="2021-03" db="EMBL/GenBank/DDBJ databases">
        <title>Genomic Encyclopedia of Type Strains, Phase IV (KMG-IV): sequencing the most valuable type-strain genomes for metagenomic binning, comparative biology and taxonomic classification.</title>
        <authorList>
            <person name="Goeker M."/>
        </authorList>
    </citation>
    <scope>NUCLEOTIDE SEQUENCE [LARGE SCALE GENOMIC DNA]</scope>
    <source>
        <strain evidence="12 13">DSM 27138</strain>
    </source>
</reference>
<comment type="cofactor">
    <cofactor evidence="11">
        <name>Mg(2+)</name>
        <dbReference type="ChEBI" id="CHEBI:18420"/>
    </cofactor>
    <text evidence="11">Binds 1 Mg(2+) ion per subunit.</text>
</comment>
<evidence type="ECO:0000256" key="11">
    <source>
        <dbReference type="HAMAP-Rule" id="MF_00109"/>
    </source>
</evidence>
<dbReference type="Proteomes" id="UP001519289">
    <property type="component" value="Unassembled WGS sequence"/>
</dbReference>
<dbReference type="SUPFAM" id="SSF52540">
    <property type="entry name" value="P-loop containing nucleoside triphosphate hydrolases"/>
    <property type="match status" value="1"/>
</dbReference>
<feature type="binding site" evidence="11">
    <location>
        <position position="154"/>
    </location>
    <ligand>
        <name>ATP</name>
        <dbReference type="ChEBI" id="CHEBI:30616"/>
    </ligand>
</feature>
<feature type="binding site" evidence="11">
    <location>
        <position position="118"/>
    </location>
    <ligand>
        <name>ATP</name>
        <dbReference type="ChEBI" id="CHEBI:30616"/>
    </ligand>
</feature>
<dbReference type="PROSITE" id="PS01128">
    <property type="entry name" value="SHIKIMATE_KINASE"/>
    <property type="match status" value="1"/>
</dbReference>
<feature type="binding site" evidence="11">
    <location>
        <position position="14"/>
    </location>
    <ligand>
        <name>Mg(2+)</name>
        <dbReference type="ChEBI" id="CHEBI:18420"/>
    </ligand>
</feature>
<comment type="function">
    <text evidence="11">Catalyzes the specific phosphorylation of the 3-hydroxyl group of shikimic acid using ATP as a cosubstrate.</text>
</comment>
<evidence type="ECO:0000256" key="4">
    <source>
        <dbReference type="ARBA" id="ARBA00022605"/>
    </source>
</evidence>
<keyword evidence="6 11" id="KW-0547">Nucleotide-binding</keyword>
<keyword evidence="4 11" id="KW-0028">Amino-acid biosynthesis</keyword>
<dbReference type="EMBL" id="JAGGLG010000013">
    <property type="protein sequence ID" value="MBP2018447.1"/>
    <property type="molecule type" value="Genomic_DNA"/>
</dbReference>
<organism evidence="12 13">
    <name type="scientific">Symbiobacterium terraclitae</name>
    <dbReference type="NCBI Taxonomy" id="557451"/>
    <lineage>
        <taxon>Bacteria</taxon>
        <taxon>Bacillati</taxon>
        <taxon>Bacillota</taxon>
        <taxon>Clostridia</taxon>
        <taxon>Eubacteriales</taxon>
        <taxon>Symbiobacteriaceae</taxon>
        <taxon>Symbiobacterium</taxon>
    </lineage>
</organism>
<dbReference type="InterPro" id="IPR023000">
    <property type="entry name" value="Shikimate_kinase_CS"/>
</dbReference>
<comment type="subcellular location">
    <subcellularLocation>
        <location evidence="11">Cytoplasm</location>
    </subcellularLocation>
</comment>
<dbReference type="RefSeq" id="WP_209466575.1">
    <property type="nucleotide sequence ID" value="NZ_JAGGLG010000013.1"/>
</dbReference>
<keyword evidence="8 11" id="KW-0067">ATP-binding</keyword>
<dbReference type="InterPro" id="IPR000623">
    <property type="entry name" value="Shikimate_kinase/TSH1"/>
</dbReference>
<feature type="binding site" evidence="11">
    <location>
        <begin position="10"/>
        <end position="15"/>
    </location>
    <ligand>
        <name>ATP</name>
        <dbReference type="ChEBI" id="CHEBI:30616"/>
    </ligand>
</feature>
<evidence type="ECO:0000256" key="3">
    <source>
        <dbReference type="ARBA" id="ARBA00012154"/>
    </source>
</evidence>
<dbReference type="PANTHER" id="PTHR21087">
    <property type="entry name" value="SHIKIMATE KINASE"/>
    <property type="match status" value="1"/>
</dbReference>
<evidence type="ECO:0000256" key="6">
    <source>
        <dbReference type="ARBA" id="ARBA00022741"/>
    </source>
</evidence>
<evidence type="ECO:0000256" key="9">
    <source>
        <dbReference type="ARBA" id="ARBA00023141"/>
    </source>
</evidence>
<evidence type="ECO:0000256" key="7">
    <source>
        <dbReference type="ARBA" id="ARBA00022777"/>
    </source>
</evidence>
<sequence length="173" mass="18465">MNVVLIGLMGSGKSAVGRLLAERLDRPFIDTDALVEAEAGCPIPALFAAEGEEGFRRREAEVIARVAAGDGQVIATGGGAVLRPENRDALRRNGLVIWLDAPPEVLYRRVRAQGVGRRPLLAGPDPLGRLRALAESRAPAYAAAAHVRIATEARSLADIVAEIADILHERRQP</sequence>
<accession>A0ABS4JSD7</accession>
<dbReference type="InterPro" id="IPR031322">
    <property type="entry name" value="Shikimate/glucono_kinase"/>
</dbReference>
<dbReference type="InterPro" id="IPR027417">
    <property type="entry name" value="P-loop_NTPase"/>
</dbReference>
<keyword evidence="9 11" id="KW-0057">Aromatic amino acid biosynthesis</keyword>
<dbReference type="Pfam" id="PF01202">
    <property type="entry name" value="SKI"/>
    <property type="match status" value="1"/>
</dbReference>
<dbReference type="HAMAP" id="MF_00109">
    <property type="entry name" value="Shikimate_kinase"/>
    <property type="match status" value="1"/>
</dbReference>
<evidence type="ECO:0000313" key="13">
    <source>
        <dbReference type="Proteomes" id="UP001519289"/>
    </source>
</evidence>
<dbReference type="Gene3D" id="3.40.50.300">
    <property type="entry name" value="P-loop containing nucleotide triphosphate hydrolases"/>
    <property type="match status" value="1"/>
</dbReference>
<comment type="similarity">
    <text evidence="2 11">Belongs to the shikimate kinase family.</text>
</comment>
<evidence type="ECO:0000256" key="8">
    <source>
        <dbReference type="ARBA" id="ARBA00022840"/>
    </source>
</evidence>
<dbReference type="EC" id="2.7.1.71" evidence="3 11"/>
<feature type="binding site" evidence="11">
    <location>
        <position position="78"/>
    </location>
    <ligand>
        <name>substrate</name>
    </ligand>
</feature>
<dbReference type="CDD" id="cd00464">
    <property type="entry name" value="SK"/>
    <property type="match status" value="1"/>
</dbReference>
<evidence type="ECO:0000256" key="10">
    <source>
        <dbReference type="ARBA" id="ARBA00048567"/>
    </source>
</evidence>
<comment type="pathway">
    <text evidence="1 11">Metabolic intermediate biosynthesis; chorismate biosynthesis; chorismate from D-erythrose 4-phosphate and phosphoenolpyruvate: step 5/7.</text>
</comment>
<protein>
    <recommendedName>
        <fullName evidence="3 11">Shikimate kinase</fullName>
        <shortName evidence="11">SK</shortName>
        <ecNumber evidence="3 11">2.7.1.71</ecNumber>
    </recommendedName>
</protein>
<evidence type="ECO:0000256" key="5">
    <source>
        <dbReference type="ARBA" id="ARBA00022679"/>
    </source>
</evidence>
<comment type="catalytic activity">
    <reaction evidence="10 11">
        <text>shikimate + ATP = 3-phosphoshikimate + ADP + H(+)</text>
        <dbReference type="Rhea" id="RHEA:13121"/>
        <dbReference type="ChEBI" id="CHEBI:15378"/>
        <dbReference type="ChEBI" id="CHEBI:30616"/>
        <dbReference type="ChEBI" id="CHEBI:36208"/>
        <dbReference type="ChEBI" id="CHEBI:145989"/>
        <dbReference type="ChEBI" id="CHEBI:456216"/>
        <dbReference type="EC" id="2.7.1.71"/>
    </reaction>
</comment>
<keyword evidence="11" id="KW-0963">Cytoplasm</keyword>
<comment type="caution">
    <text evidence="12">The sequence shown here is derived from an EMBL/GenBank/DDBJ whole genome shotgun (WGS) entry which is preliminary data.</text>
</comment>
<dbReference type="GO" id="GO:0004765">
    <property type="term" value="F:shikimate kinase activity"/>
    <property type="evidence" value="ECO:0007669"/>
    <property type="project" value="UniProtKB-EC"/>
</dbReference>
<dbReference type="PANTHER" id="PTHR21087:SF16">
    <property type="entry name" value="SHIKIMATE KINASE 1, CHLOROPLASTIC"/>
    <property type="match status" value="1"/>
</dbReference>
<evidence type="ECO:0000313" key="12">
    <source>
        <dbReference type="EMBL" id="MBP2018447.1"/>
    </source>
</evidence>
<proteinExistence type="inferred from homology"/>
<dbReference type="PRINTS" id="PR01100">
    <property type="entry name" value="SHIKIMTKNASE"/>
</dbReference>
<feature type="binding site" evidence="11">
    <location>
        <position position="56"/>
    </location>
    <ligand>
        <name>substrate</name>
    </ligand>
</feature>
<evidence type="ECO:0000256" key="2">
    <source>
        <dbReference type="ARBA" id="ARBA00006997"/>
    </source>
</evidence>
<feature type="binding site" evidence="11">
    <location>
        <position position="32"/>
    </location>
    <ligand>
        <name>substrate</name>
    </ligand>
</feature>
<comment type="subunit">
    <text evidence="11">Monomer.</text>
</comment>
<keyword evidence="13" id="KW-1185">Reference proteome</keyword>
<gene>
    <name evidence="11" type="primary">aroK</name>
    <name evidence="12" type="ORF">J2Z79_001858</name>
</gene>
<keyword evidence="7 11" id="KW-0418">Kinase</keyword>
<name>A0ABS4JSD7_9FIRM</name>
<feature type="binding site" evidence="11">
    <location>
        <position position="137"/>
    </location>
    <ligand>
        <name>substrate</name>
    </ligand>
</feature>